<gene>
    <name evidence="3" type="ORF">MKP09_24065</name>
</gene>
<dbReference type="InterPro" id="IPR013694">
    <property type="entry name" value="VIT"/>
</dbReference>
<evidence type="ECO:0000256" key="1">
    <source>
        <dbReference type="SAM" id="SignalP"/>
    </source>
</evidence>
<keyword evidence="4" id="KW-1185">Reference proteome</keyword>
<evidence type="ECO:0000259" key="2">
    <source>
        <dbReference type="PROSITE" id="PS51468"/>
    </source>
</evidence>
<feature type="domain" description="VIT" evidence="2">
    <location>
        <begin position="19"/>
        <end position="147"/>
    </location>
</feature>
<name>A0ABS9SQX5_9BACT</name>
<dbReference type="EMBL" id="JAKWBL010000004">
    <property type="protein sequence ID" value="MCH5600772.1"/>
    <property type="molecule type" value="Genomic_DNA"/>
</dbReference>
<feature type="signal peptide" evidence="1">
    <location>
        <begin position="1"/>
        <end position="20"/>
    </location>
</feature>
<feature type="chain" id="PRO_5046190900" description="VIT domain-containing protein" evidence="1">
    <location>
        <begin position="21"/>
        <end position="510"/>
    </location>
</feature>
<sequence>MRTILTLIFICAFLSSYSQMPTLKVTGETGNPVVLEKMNVDVTIVGNIATTNMTLSFKNSGKRVLEGELTFPMPEGVTVSRYALDINGTMREAVPVEKARATEIFESIEQRNVDPGLLEKVEGNNFRTRIFPFPIGGTRTITIGYEETLKMVSGNALQYHLPFQYDKAIAEFDLKVSVFATNQKPILVEQPDGSFSFSQTANAFIAELNKENYKPEKSLVINLPKQINTFESLIQPNTDKSAYFLINDFPETESRERRWGNNIGLLWDISLSGSKRDHKKELELLDKIIQQKQNLSITLGLLNDRLTYDNTYRISNGDWSALRKRIESFVYDGATDYSVLKLPYFVSNILLSGIDEILFFTDGMSSFGDNEINLNKPIHTITTSAITDYSVLKNISGKNGGQFINLGNQSVNQAFNDLSKEHLQFLGIEGDGVSEVYPDVHIPVSHSISISGLLQDPSKEIILLYGWGNKITQRKKIKLNEDANNLDVHRIWAQKKIAALDLNYEKTKKT</sequence>
<dbReference type="PANTHER" id="PTHR45737">
    <property type="entry name" value="VON WILLEBRAND FACTOR A DOMAIN-CONTAINING PROTEIN 5A"/>
    <property type="match status" value="1"/>
</dbReference>
<proteinExistence type="predicted"/>
<dbReference type="Pfam" id="PF08487">
    <property type="entry name" value="VIT"/>
    <property type="match status" value="1"/>
</dbReference>
<accession>A0ABS9SQX5</accession>
<protein>
    <recommendedName>
        <fullName evidence="2">VIT domain-containing protein</fullName>
    </recommendedName>
</protein>
<dbReference type="PROSITE" id="PS51468">
    <property type="entry name" value="VIT"/>
    <property type="match status" value="1"/>
</dbReference>
<evidence type="ECO:0000313" key="3">
    <source>
        <dbReference type="EMBL" id="MCH5600772.1"/>
    </source>
</evidence>
<dbReference type="PANTHER" id="PTHR45737:SF6">
    <property type="entry name" value="VON WILLEBRAND FACTOR A DOMAIN-CONTAINING PROTEIN 5A"/>
    <property type="match status" value="1"/>
</dbReference>
<evidence type="ECO:0000313" key="4">
    <source>
        <dbReference type="Proteomes" id="UP001202248"/>
    </source>
</evidence>
<reference evidence="3 4" key="1">
    <citation type="submission" date="2022-02" db="EMBL/GenBank/DDBJ databases">
        <authorList>
            <person name="Min J."/>
        </authorList>
    </citation>
    <scope>NUCLEOTIDE SEQUENCE [LARGE SCALE GENOMIC DNA]</scope>
    <source>
        <strain evidence="3 4">GR10-1</strain>
    </source>
</reference>
<dbReference type="RefSeq" id="WP_240833166.1">
    <property type="nucleotide sequence ID" value="NZ_JAKWBL010000004.1"/>
</dbReference>
<dbReference type="Proteomes" id="UP001202248">
    <property type="component" value="Unassembled WGS sequence"/>
</dbReference>
<organism evidence="3 4">
    <name type="scientific">Niabella ginsengisoli</name>
    <dbReference type="NCBI Taxonomy" id="522298"/>
    <lineage>
        <taxon>Bacteria</taxon>
        <taxon>Pseudomonadati</taxon>
        <taxon>Bacteroidota</taxon>
        <taxon>Chitinophagia</taxon>
        <taxon>Chitinophagales</taxon>
        <taxon>Chitinophagaceae</taxon>
        <taxon>Niabella</taxon>
    </lineage>
</organism>
<keyword evidence="1" id="KW-0732">Signal</keyword>
<comment type="caution">
    <text evidence="3">The sequence shown here is derived from an EMBL/GenBank/DDBJ whole genome shotgun (WGS) entry which is preliminary data.</text>
</comment>